<accession>A0A5D4GKJ3</accession>
<feature type="transmembrane region" description="Helical" evidence="1">
    <location>
        <begin position="95"/>
        <end position="120"/>
    </location>
</feature>
<keyword evidence="3" id="KW-1185">Reference proteome</keyword>
<dbReference type="Proteomes" id="UP000323258">
    <property type="component" value="Unassembled WGS sequence"/>
</dbReference>
<keyword evidence="1" id="KW-0812">Transmembrane</keyword>
<comment type="caution">
    <text evidence="2">The sequence shown here is derived from an EMBL/GenBank/DDBJ whole genome shotgun (WGS) entry which is preliminary data.</text>
</comment>
<evidence type="ECO:0000313" key="2">
    <source>
        <dbReference type="EMBL" id="TYR29376.1"/>
    </source>
</evidence>
<name>A0A5D4GKJ3_9HYPH</name>
<feature type="transmembrane region" description="Helical" evidence="1">
    <location>
        <begin position="7"/>
        <end position="30"/>
    </location>
</feature>
<sequence>MEPIRQVAVMCVARAVSFGTLAIVCVMVSFAFSPPAAFRTGAVLSLVMAIILLLKAHYVGWQQPKHTEVWLYLDERTRPRDAEATRRFTSVLREVYGRFAAGTLLVACGLFAVSVLMLAAGMELHGFERGVR</sequence>
<evidence type="ECO:0000313" key="3">
    <source>
        <dbReference type="Proteomes" id="UP000323258"/>
    </source>
</evidence>
<organism evidence="2 3">
    <name type="scientific">Neoaquamicrobium microcysteis</name>
    <dbReference type="NCBI Taxonomy" id="2682781"/>
    <lineage>
        <taxon>Bacteria</taxon>
        <taxon>Pseudomonadati</taxon>
        <taxon>Pseudomonadota</taxon>
        <taxon>Alphaproteobacteria</taxon>
        <taxon>Hyphomicrobiales</taxon>
        <taxon>Phyllobacteriaceae</taxon>
        <taxon>Neoaquamicrobium</taxon>
    </lineage>
</organism>
<dbReference type="RefSeq" id="WP_148916755.1">
    <property type="nucleotide sequence ID" value="NZ_VSZS01000068.1"/>
</dbReference>
<dbReference type="AlphaFoldDB" id="A0A5D4GKJ3"/>
<gene>
    <name evidence="2" type="ORF">FY036_21095</name>
</gene>
<keyword evidence="1" id="KW-0472">Membrane</keyword>
<protein>
    <submittedName>
        <fullName evidence="2">Uncharacterized protein</fullName>
    </submittedName>
</protein>
<reference evidence="2 3" key="2">
    <citation type="submission" date="2019-09" db="EMBL/GenBank/DDBJ databases">
        <title>Mesorhizobium sp. MaA-C15 isolated from Microcystis aeruginosa.</title>
        <authorList>
            <person name="Jeong S.E."/>
            <person name="Jin H.M."/>
            <person name="Jeon C.O."/>
        </authorList>
    </citation>
    <scope>NUCLEOTIDE SEQUENCE [LARGE SCALE GENOMIC DNA]</scope>
    <source>
        <strain evidence="2 3">MaA-C15</strain>
    </source>
</reference>
<evidence type="ECO:0000256" key="1">
    <source>
        <dbReference type="SAM" id="Phobius"/>
    </source>
</evidence>
<dbReference type="OrthoDB" id="7861438at2"/>
<proteinExistence type="predicted"/>
<feature type="transmembrane region" description="Helical" evidence="1">
    <location>
        <begin position="36"/>
        <end position="54"/>
    </location>
</feature>
<reference evidence="2 3" key="1">
    <citation type="submission" date="2019-08" db="EMBL/GenBank/DDBJ databases">
        <authorList>
            <person name="Seo Y.L."/>
        </authorList>
    </citation>
    <scope>NUCLEOTIDE SEQUENCE [LARGE SCALE GENOMIC DNA]</scope>
    <source>
        <strain evidence="2 3">MaA-C15</strain>
    </source>
</reference>
<keyword evidence="1" id="KW-1133">Transmembrane helix</keyword>
<dbReference type="EMBL" id="VSZS01000068">
    <property type="protein sequence ID" value="TYR29376.1"/>
    <property type="molecule type" value="Genomic_DNA"/>
</dbReference>